<dbReference type="SMART" id="SM00382">
    <property type="entry name" value="AAA"/>
    <property type="match status" value="1"/>
</dbReference>
<dbReference type="PROSITE" id="PS50893">
    <property type="entry name" value="ABC_TRANSPORTER_2"/>
    <property type="match status" value="1"/>
</dbReference>
<dbReference type="CDD" id="cd03219">
    <property type="entry name" value="ABC_Mj1267_LivG_branched"/>
    <property type="match status" value="1"/>
</dbReference>
<evidence type="ECO:0000313" key="7">
    <source>
        <dbReference type="Proteomes" id="UP001430990"/>
    </source>
</evidence>
<gene>
    <name evidence="6" type="ORF">BjapCC829_16660</name>
</gene>
<dbReference type="InterPro" id="IPR003439">
    <property type="entry name" value="ABC_transporter-like_ATP-bd"/>
</dbReference>
<dbReference type="Gene3D" id="3.40.50.300">
    <property type="entry name" value="P-loop containing nucleotide triphosphate hydrolases"/>
    <property type="match status" value="1"/>
</dbReference>
<evidence type="ECO:0000259" key="5">
    <source>
        <dbReference type="PROSITE" id="PS50893"/>
    </source>
</evidence>
<evidence type="ECO:0000313" key="6">
    <source>
        <dbReference type="EMBL" id="UFW90060.1"/>
    </source>
</evidence>
<dbReference type="PANTHER" id="PTHR45772">
    <property type="entry name" value="CONSERVED COMPONENT OF ABC TRANSPORTER FOR NATURAL AMINO ACIDS-RELATED"/>
    <property type="match status" value="1"/>
</dbReference>
<reference evidence="6" key="1">
    <citation type="submission" date="2021-11" db="EMBL/GenBank/DDBJ databases">
        <title>Australian commercial rhizobial inoculants.</title>
        <authorList>
            <person name="Kohlmeier M.G."/>
            <person name="O'Hara G.W."/>
            <person name="Colombi E."/>
            <person name="Ramsay J.P."/>
            <person name="Terpolilli J."/>
        </authorList>
    </citation>
    <scope>NUCLEOTIDE SEQUENCE</scope>
    <source>
        <strain evidence="6">CC829</strain>
    </source>
</reference>
<dbReference type="InterPro" id="IPR032823">
    <property type="entry name" value="BCA_ABC_TP_C"/>
</dbReference>
<comment type="function">
    <text evidence="4">Involved in beta-(1--&gt;2)glucan export. Transmembrane domains (TMD) form a pore in the inner membrane and the ATP-binding domain (NBD) is responsible for energy generation.</text>
</comment>
<dbReference type="Pfam" id="PF12399">
    <property type="entry name" value="BCA_ABC_TP_C"/>
    <property type="match status" value="1"/>
</dbReference>
<protein>
    <submittedName>
        <fullName evidence="6">ABC transporter ATP-binding protein</fullName>
    </submittedName>
</protein>
<keyword evidence="1" id="KW-0813">Transport</keyword>
<proteinExistence type="predicted"/>
<dbReference type="Pfam" id="PF00005">
    <property type="entry name" value="ABC_tran"/>
    <property type="match status" value="1"/>
</dbReference>
<name>A0ABY3QVS4_9BRAD</name>
<dbReference type="InterPro" id="IPR027417">
    <property type="entry name" value="P-loop_NTPase"/>
</dbReference>
<dbReference type="RefSeq" id="WP_063984113.1">
    <property type="nucleotide sequence ID" value="NZ_CP088100.1"/>
</dbReference>
<organism evidence="6 7">
    <name type="scientific">Bradyrhizobium barranii</name>
    <dbReference type="NCBI Taxonomy" id="2992140"/>
    <lineage>
        <taxon>Bacteria</taxon>
        <taxon>Pseudomonadati</taxon>
        <taxon>Pseudomonadota</taxon>
        <taxon>Alphaproteobacteria</taxon>
        <taxon>Hyphomicrobiales</taxon>
        <taxon>Nitrobacteraceae</taxon>
        <taxon>Bradyrhizobium</taxon>
    </lineage>
</organism>
<dbReference type="SUPFAM" id="SSF52540">
    <property type="entry name" value="P-loop containing nucleoside triphosphate hydrolases"/>
    <property type="match status" value="1"/>
</dbReference>
<accession>A0ABY3QVS4</accession>
<evidence type="ECO:0000256" key="2">
    <source>
        <dbReference type="ARBA" id="ARBA00022741"/>
    </source>
</evidence>
<feature type="domain" description="ABC transporter" evidence="5">
    <location>
        <begin position="4"/>
        <end position="245"/>
    </location>
</feature>
<dbReference type="GO" id="GO:0005524">
    <property type="term" value="F:ATP binding"/>
    <property type="evidence" value="ECO:0007669"/>
    <property type="project" value="UniProtKB-KW"/>
</dbReference>
<dbReference type="EMBL" id="CP088100">
    <property type="protein sequence ID" value="UFW90060.1"/>
    <property type="molecule type" value="Genomic_DNA"/>
</dbReference>
<dbReference type="InterPro" id="IPR003593">
    <property type="entry name" value="AAA+_ATPase"/>
</dbReference>
<evidence type="ECO:0000256" key="3">
    <source>
        <dbReference type="ARBA" id="ARBA00022840"/>
    </source>
</evidence>
<sequence>MTAIETRDLSIRFGHFAAVSGVSLAIAAGSRHALIGPNGAGKTTLVHALTGGVAASSGMILISGDDVTRLGESARVRRGLSRTYQINQLFRGLSVLDNVVLAVLERKQLTRVFWRRAAHDNATIEEAREHLAFVNLIAHADRPVHELPYGLQRLLEIAVALAARPRILVLDEPAAGVPAAQSEAIFERIHALPRDLTLLFVEHDMNLVFRFADRITVLVEGRIITEGTPAEISGNERVREVYLGRRGAHVPA</sequence>
<keyword evidence="3 6" id="KW-0067">ATP-binding</keyword>
<dbReference type="Proteomes" id="UP001430990">
    <property type="component" value="Chromosome"/>
</dbReference>
<evidence type="ECO:0000256" key="4">
    <source>
        <dbReference type="ARBA" id="ARBA00024722"/>
    </source>
</evidence>
<evidence type="ECO:0000256" key="1">
    <source>
        <dbReference type="ARBA" id="ARBA00022448"/>
    </source>
</evidence>
<dbReference type="InterPro" id="IPR051120">
    <property type="entry name" value="ABC_AA/LPS_Transport"/>
</dbReference>
<keyword evidence="2" id="KW-0547">Nucleotide-binding</keyword>
<keyword evidence="7" id="KW-1185">Reference proteome</keyword>
<dbReference type="PANTHER" id="PTHR45772:SF2">
    <property type="entry name" value="ABC TRANSPORTER ATP-BINDING PROTEIN"/>
    <property type="match status" value="1"/>
</dbReference>